<proteinExistence type="predicted"/>
<dbReference type="AlphaFoldDB" id="A0A645HR26"/>
<organism evidence="1">
    <name type="scientific">bioreactor metagenome</name>
    <dbReference type="NCBI Taxonomy" id="1076179"/>
    <lineage>
        <taxon>unclassified sequences</taxon>
        <taxon>metagenomes</taxon>
        <taxon>ecological metagenomes</taxon>
    </lineage>
</organism>
<evidence type="ECO:0000313" key="1">
    <source>
        <dbReference type="EMBL" id="MPN38594.1"/>
    </source>
</evidence>
<name>A0A645HR26_9ZZZZ</name>
<dbReference type="EMBL" id="VSSQ01093922">
    <property type="protein sequence ID" value="MPN38594.1"/>
    <property type="molecule type" value="Genomic_DNA"/>
</dbReference>
<comment type="caution">
    <text evidence="1">The sequence shown here is derived from an EMBL/GenBank/DDBJ whole genome shotgun (WGS) entry which is preliminary data.</text>
</comment>
<accession>A0A645HR26</accession>
<gene>
    <name evidence="1" type="ORF">SDC9_186118</name>
</gene>
<sequence>MLNVKVNQIYVFLIILTKKLFIIESRCYNKHYFNIRVNNSGGFELYERKQKYS</sequence>
<protein>
    <submittedName>
        <fullName evidence="1">Uncharacterized protein</fullName>
    </submittedName>
</protein>
<reference evidence="1" key="1">
    <citation type="submission" date="2019-08" db="EMBL/GenBank/DDBJ databases">
        <authorList>
            <person name="Kucharzyk K."/>
            <person name="Murdoch R.W."/>
            <person name="Higgins S."/>
            <person name="Loffler F."/>
        </authorList>
    </citation>
    <scope>NUCLEOTIDE SEQUENCE</scope>
</reference>